<protein>
    <submittedName>
        <fullName evidence="2">Uncharacterized protein</fullName>
    </submittedName>
</protein>
<accession>A0AAV7EYY1</accession>
<dbReference type="PANTHER" id="PTHR36706">
    <property type="entry name" value="UNNAMED PRODUCT"/>
    <property type="match status" value="1"/>
</dbReference>
<gene>
    <name evidence="2" type="ORF">H6P81_007014</name>
</gene>
<feature type="region of interest" description="Disordered" evidence="1">
    <location>
        <begin position="1"/>
        <end position="33"/>
    </location>
</feature>
<comment type="caution">
    <text evidence="2">The sequence shown here is derived from an EMBL/GenBank/DDBJ whole genome shotgun (WGS) entry which is preliminary data.</text>
</comment>
<keyword evidence="3" id="KW-1185">Reference proteome</keyword>
<feature type="compositionally biased region" description="Polar residues" evidence="1">
    <location>
        <begin position="1"/>
        <end position="12"/>
    </location>
</feature>
<name>A0AAV7EYY1_ARIFI</name>
<evidence type="ECO:0000256" key="1">
    <source>
        <dbReference type="SAM" id="MobiDB-lite"/>
    </source>
</evidence>
<sequence length="105" mass="12019">MSEPSEATSANQVPRRVSPWGRPEGDKREPVAHRCNNRVEDVIQALFEGNPLETVPGPWKLMMQCFRSKKGEEPLEPYTYLKIDPPKREEPIIKDPPIYGEFNGN</sequence>
<dbReference type="AlphaFoldDB" id="A0AAV7EYY1"/>
<evidence type="ECO:0000313" key="2">
    <source>
        <dbReference type="EMBL" id="KAG9454110.1"/>
    </source>
</evidence>
<dbReference type="Proteomes" id="UP000825729">
    <property type="component" value="Unassembled WGS sequence"/>
</dbReference>
<reference evidence="2 3" key="1">
    <citation type="submission" date="2021-07" db="EMBL/GenBank/DDBJ databases">
        <title>The Aristolochia fimbriata genome: insights into angiosperm evolution, floral development and chemical biosynthesis.</title>
        <authorList>
            <person name="Jiao Y."/>
        </authorList>
    </citation>
    <scope>NUCLEOTIDE SEQUENCE [LARGE SCALE GENOMIC DNA]</scope>
    <source>
        <strain evidence="2">IBCAS-2021</strain>
        <tissue evidence="2">Leaf</tissue>
    </source>
</reference>
<evidence type="ECO:0000313" key="3">
    <source>
        <dbReference type="Proteomes" id="UP000825729"/>
    </source>
</evidence>
<dbReference type="EMBL" id="JAINDJ010000003">
    <property type="protein sequence ID" value="KAG9454110.1"/>
    <property type="molecule type" value="Genomic_DNA"/>
</dbReference>
<feature type="compositionally biased region" description="Basic and acidic residues" evidence="1">
    <location>
        <begin position="23"/>
        <end position="33"/>
    </location>
</feature>
<proteinExistence type="predicted"/>
<organism evidence="2 3">
    <name type="scientific">Aristolochia fimbriata</name>
    <name type="common">White veined hardy Dutchman's pipe vine</name>
    <dbReference type="NCBI Taxonomy" id="158543"/>
    <lineage>
        <taxon>Eukaryota</taxon>
        <taxon>Viridiplantae</taxon>
        <taxon>Streptophyta</taxon>
        <taxon>Embryophyta</taxon>
        <taxon>Tracheophyta</taxon>
        <taxon>Spermatophyta</taxon>
        <taxon>Magnoliopsida</taxon>
        <taxon>Magnoliidae</taxon>
        <taxon>Piperales</taxon>
        <taxon>Aristolochiaceae</taxon>
        <taxon>Aristolochia</taxon>
    </lineage>
</organism>